<dbReference type="RefSeq" id="WP_096404804.1">
    <property type="nucleotide sequence ID" value="NZ_AP014597.1"/>
</dbReference>
<evidence type="ECO:0008006" key="4">
    <source>
        <dbReference type="Google" id="ProtNLM"/>
    </source>
</evidence>
<dbReference type="PROSITE" id="PS51257">
    <property type="entry name" value="PROKAR_LIPOPROTEIN"/>
    <property type="match status" value="1"/>
</dbReference>
<dbReference type="AlphaFoldDB" id="A0A0S3UGS5"/>
<proteinExistence type="predicted"/>
<reference evidence="1 3" key="1">
    <citation type="journal article" date="2016" name="DNA Res.">
        <title>The complete genome sequencing of Prevotella intermedia strain OMA14 and a subsequent fine-scale, intra-species genomic comparison reveal an unusual amplification of conjugative and mobile transposons and identify a novel Prevotella-lineage-specific repeat.</title>
        <authorList>
            <person name="Naito M."/>
            <person name="Ogura Y."/>
            <person name="Itoh T."/>
            <person name="Shoji M."/>
            <person name="Okamoto M."/>
            <person name="Hayashi T."/>
            <person name="Nakayama K."/>
        </authorList>
    </citation>
    <scope>NUCLEOTIDE SEQUENCE [LARGE SCALE GENOMIC DNA]</scope>
    <source>
        <strain evidence="1 3">OMA14</strain>
    </source>
</reference>
<dbReference type="Proteomes" id="UP000217431">
    <property type="component" value="Chromosome II"/>
</dbReference>
<sequence>MKKVVFFIFALFLLAACGKKEIHGFVVAKVWIKGHMDNERAQEVEEASVIIPVVRPHHHEPEFVPSKFTLFVANKRWVHEVNVDSLTYMKTKVGQRITIKK</sequence>
<organism evidence="1 3">
    <name type="scientific">Prevotella intermedia</name>
    <dbReference type="NCBI Taxonomy" id="28131"/>
    <lineage>
        <taxon>Bacteria</taxon>
        <taxon>Pseudomonadati</taxon>
        <taxon>Bacteroidota</taxon>
        <taxon>Bacteroidia</taxon>
        <taxon>Bacteroidales</taxon>
        <taxon>Prevotellaceae</taxon>
        <taxon>Prevotella</taxon>
    </lineage>
</organism>
<name>A0A0S3UGS5_PREIN</name>
<evidence type="ECO:0000313" key="3">
    <source>
        <dbReference type="Proteomes" id="UP000217431"/>
    </source>
</evidence>
<protein>
    <recommendedName>
        <fullName evidence="4">Lipoprotein</fullName>
    </recommendedName>
</protein>
<gene>
    <name evidence="1" type="ORF">PIOMA14_I_0142</name>
    <name evidence="2" type="ORF">PIOMA14_II_0779</name>
</gene>
<dbReference type="EMBL" id="AP014597">
    <property type="protein sequence ID" value="BAU16651.1"/>
    <property type="molecule type" value="Genomic_DNA"/>
</dbReference>
<evidence type="ECO:0000313" key="1">
    <source>
        <dbReference type="EMBL" id="BAU16651.1"/>
    </source>
</evidence>
<dbReference type="EMBL" id="AP014598">
    <property type="protein sequence ID" value="BAU19283.1"/>
    <property type="molecule type" value="Genomic_DNA"/>
</dbReference>
<evidence type="ECO:0000313" key="2">
    <source>
        <dbReference type="EMBL" id="BAU19283.1"/>
    </source>
</evidence>
<dbReference type="Proteomes" id="UP000217431">
    <property type="component" value="Chromosome I"/>
</dbReference>
<accession>A0A0S3UGS5</accession>